<evidence type="ECO:0000256" key="1">
    <source>
        <dbReference type="ARBA" id="ARBA00023186"/>
    </source>
</evidence>
<comment type="caution">
    <text evidence="3">The sequence shown here is derived from an EMBL/GenBank/DDBJ whole genome shotgun (WGS) entry which is preliminary data.</text>
</comment>
<dbReference type="PANTHER" id="PTHR45168:SF3">
    <property type="entry name" value="DNAJ HEAT SHOCK PROTEIN FAMILY (HSP40) MEMBER B2"/>
    <property type="match status" value="1"/>
</dbReference>
<dbReference type="InterPro" id="IPR043183">
    <property type="entry name" value="DNJB2/6-like"/>
</dbReference>
<dbReference type="SUPFAM" id="SSF46565">
    <property type="entry name" value="Chaperone J-domain"/>
    <property type="match status" value="1"/>
</dbReference>
<name>A0A226NAJ2_CALSU</name>
<dbReference type="OrthoDB" id="10250354at2759"/>
<dbReference type="GO" id="GO:0051082">
    <property type="term" value="F:unfolded protein binding"/>
    <property type="evidence" value="ECO:0007669"/>
    <property type="project" value="InterPro"/>
</dbReference>
<proteinExistence type="predicted"/>
<evidence type="ECO:0000313" key="3">
    <source>
        <dbReference type="EMBL" id="OXB64517.1"/>
    </source>
</evidence>
<feature type="domain" description="J" evidence="2">
    <location>
        <begin position="3"/>
        <end position="69"/>
    </location>
</feature>
<reference evidence="3 4" key="1">
    <citation type="submission" date="2016-07" db="EMBL/GenBank/DDBJ databases">
        <title>Disparate Historic Effective Population Sizes Predicted by Modern Levels of Genome Diversity for the Scaled Quail (Callipepla squamata) and the Northern Bobwhite (Colinus virginianus): Inferences from First and Second Generation Draft Genome Assemblies for Sympatric New World Quail.</title>
        <authorList>
            <person name="Oldeschulte D.L."/>
            <person name="Halley Y.A."/>
            <person name="Bhattarai E.K."/>
            <person name="Brashear W.A."/>
            <person name="Hill J."/>
            <person name="Metz R.P."/>
            <person name="Johnson C.D."/>
            <person name="Rollins D."/>
            <person name="Peterson M.J."/>
            <person name="Bickhart D.M."/>
            <person name="Decker J.E."/>
            <person name="Seabury C.M."/>
        </authorList>
    </citation>
    <scope>NUCLEOTIDE SEQUENCE [LARGE SCALE GENOMIC DNA]</scope>
    <source>
        <strain evidence="3 4">Texas</strain>
        <tissue evidence="3">Leg muscle</tissue>
    </source>
</reference>
<dbReference type="AlphaFoldDB" id="A0A226NAJ2"/>
<dbReference type="InterPro" id="IPR036869">
    <property type="entry name" value="J_dom_sf"/>
</dbReference>
<dbReference type="InterPro" id="IPR001623">
    <property type="entry name" value="DnaJ_domain"/>
</dbReference>
<dbReference type="CDD" id="cd06257">
    <property type="entry name" value="DnaJ"/>
    <property type="match status" value="1"/>
</dbReference>
<protein>
    <recommendedName>
        <fullName evidence="2">J domain-containing protein</fullName>
    </recommendedName>
</protein>
<dbReference type="PANTHER" id="PTHR45168">
    <property type="entry name" value="DNAJ HOMOLOG SUBFAMILY B MEMBER 2"/>
    <property type="match status" value="1"/>
</dbReference>
<gene>
    <name evidence="3" type="ORF">ASZ78_012780</name>
</gene>
<dbReference type="Proteomes" id="UP000198323">
    <property type="component" value="Unassembled WGS sequence"/>
</dbReference>
<dbReference type="SMART" id="SM00271">
    <property type="entry name" value="DnaJ"/>
    <property type="match status" value="1"/>
</dbReference>
<evidence type="ECO:0000313" key="4">
    <source>
        <dbReference type="Proteomes" id="UP000198323"/>
    </source>
</evidence>
<dbReference type="GO" id="GO:0030544">
    <property type="term" value="F:Hsp70 protein binding"/>
    <property type="evidence" value="ECO:0007669"/>
    <property type="project" value="InterPro"/>
</dbReference>
<keyword evidence="1" id="KW-0143">Chaperone</keyword>
<dbReference type="Pfam" id="PF00226">
    <property type="entry name" value="DnaJ"/>
    <property type="match status" value="1"/>
</dbReference>
<evidence type="ECO:0000259" key="2">
    <source>
        <dbReference type="PROSITE" id="PS50076"/>
    </source>
</evidence>
<sequence length="171" mass="20214">MVDYYKVLELQKNASQDDIRKSYHRLALKWHPDKNLTKKEEAENKFKAVNEAYKILSDPQKRLLYDRSVEERRSHTERSDTGDHNNFSDTTYTFQVCSDIFGRVVLFINIGNSGSSQFVFCPDAAVYGIYFTWLPWADHLHCGNSWIMQFQTSLNMFSSDQWQEDHHPRNH</sequence>
<dbReference type="Gene3D" id="1.10.287.110">
    <property type="entry name" value="DnaJ domain"/>
    <property type="match status" value="1"/>
</dbReference>
<organism evidence="3 4">
    <name type="scientific">Callipepla squamata</name>
    <name type="common">Scaled quail</name>
    <dbReference type="NCBI Taxonomy" id="9009"/>
    <lineage>
        <taxon>Eukaryota</taxon>
        <taxon>Metazoa</taxon>
        <taxon>Chordata</taxon>
        <taxon>Craniata</taxon>
        <taxon>Vertebrata</taxon>
        <taxon>Euteleostomi</taxon>
        <taxon>Archelosauria</taxon>
        <taxon>Archosauria</taxon>
        <taxon>Dinosauria</taxon>
        <taxon>Saurischia</taxon>
        <taxon>Theropoda</taxon>
        <taxon>Coelurosauria</taxon>
        <taxon>Aves</taxon>
        <taxon>Neognathae</taxon>
        <taxon>Galloanserae</taxon>
        <taxon>Galliformes</taxon>
        <taxon>Odontophoridae</taxon>
        <taxon>Callipepla</taxon>
    </lineage>
</organism>
<dbReference type="PRINTS" id="PR00625">
    <property type="entry name" value="JDOMAIN"/>
</dbReference>
<dbReference type="EMBL" id="MCFN01000118">
    <property type="protein sequence ID" value="OXB64517.1"/>
    <property type="molecule type" value="Genomic_DNA"/>
</dbReference>
<accession>A0A226NAJ2</accession>
<dbReference type="PROSITE" id="PS50076">
    <property type="entry name" value="DNAJ_2"/>
    <property type="match status" value="1"/>
</dbReference>
<dbReference type="STRING" id="9009.A0A226NAJ2"/>
<keyword evidence="4" id="KW-1185">Reference proteome</keyword>